<keyword evidence="1 8" id="KW-0963">Cytoplasm</keyword>
<dbReference type="GO" id="GO:0046872">
    <property type="term" value="F:metal ion binding"/>
    <property type="evidence" value="ECO:0007669"/>
    <property type="project" value="UniProtKB-KW"/>
</dbReference>
<comment type="similarity">
    <text evidence="8">Belongs to the MobA family.</text>
</comment>
<dbReference type="Pfam" id="PF12804">
    <property type="entry name" value="NTP_transf_3"/>
    <property type="match status" value="1"/>
</dbReference>
<dbReference type="PANTHER" id="PTHR19136">
    <property type="entry name" value="MOLYBDENUM COFACTOR GUANYLYLTRANSFERASE"/>
    <property type="match status" value="1"/>
</dbReference>
<dbReference type="EMBL" id="CP045201">
    <property type="protein sequence ID" value="QOL82927.1"/>
    <property type="molecule type" value="Genomic_DNA"/>
</dbReference>
<dbReference type="KEGG" id="pshq:F3W81_20080"/>
<dbReference type="AlphaFoldDB" id="A0A7L9WT76"/>
<protein>
    <recommendedName>
        <fullName evidence="8">Molybdenum cofactor guanylyltransferase</fullName>
        <shortName evidence="8">MoCo guanylyltransferase</shortName>
        <ecNumber evidence="8">2.7.7.77</ecNumber>
    </recommendedName>
    <alternativeName>
        <fullName evidence="8">GTP:molybdopterin guanylyltransferase</fullName>
    </alternativeName>
    <alternativeName>
        <fullName evidence="8">Mo-MPT guanylyltransferase</fullName>
    </alternativeName>
    <alternativeName>
        <fullName evidence="8">Molybdopterin guanylyltransferase</fullName>
    </alternativeName>
    <alternativeName>
        <fullName evidence="8">Molybdopterin-guanine dinucleotide synthase</fullName>
        <shortName evidence="8">MGD synthase</shortName>
    </alternativeName>
</protein>
<sequence length="205" mass="21301">MIIPGVILAGGQSRRMGGGDKGLLSLSGRRLLSHVIDRIEPQVAQLALNANGPPERFASFGLPVLPDSAPDLSGPLAGVLTAMDWAAAMGTDVVVTVSGDTPFLPGDLVPHLLLASEGMKAPLAIASSQDSTGVLRLHPTCALWSVALREDLRQALAAGTRKMMNWADGQGARSVAFPSAKGDPFFNINAPEDLEQAEAMIASAE</sequence>
<keyword evidence="2 8" id="KW-0808">Transferase</keyword>
<evidence type="ECO:0000256" key="1">
    <source>
        <dbReference type="ARBA" id="ARBA00022490"/>
    </source>
</evidence>
<feature type="binding site" evidence="8">
    <location>
        <position position="67"/>
    </location>
    <ligand>
        <name>GTP</name>
        <dbReference type="ChEBI" id="CHEBI:37565"/>
    </ligand>
</feature>
<evidence type="ECO:0000256" key="6">
    <source>
        <dbReference type="ARBA" id="ARBA00023134"/>
    </source>
</evidence>
<evidence type="ECO:0000313" key="11">
    <source>
        <dbReference type="Proteomes" id="UP000594118"/>
    </source>
</evidence>
<accession>A0A7L9WT76</accession>
<evidence type="ECO:0000256" key="2">
    <source>
        <dbReference type="ARBA" id="ARBA00022679"/>
    </source>
</evidence>
<feature type="domain" description="MobA-like NTP transferase" evidence="9">
    <location>
        <begin position="5"/>
        <end position="165"/>
    </location>
</feature>
<dbReference type="CDD" id="cd02503">
    <property type="entry name" value="MobA"/>
    <property type="match status" value="1"/>
</dbReference>
<dbReference type="NCBIfam" id="TIGR02665">
    <property type="entry name" value="molyb_mobA"/>
    <property type="match status" value="1"/>
</dbReference>
<name>A0A7L9WT76_9RHOB</name>
<dbReference type="PANTHER" id="PTHR19136:SF81">
    <property type="entry name" value="MOLYBDENUM COFACTOR GUANYLYLTRANSFERASE"/>
    <property type="match status" value="1"/>
</dbReference>
<dbReference type="EC" id="2.7.7.77" evidence="8"/>
<comment type="cofactor">
    <cofactor evidence="8">
        <name>Mg(2+)</name>
        <dbReference type="ChEBI" id="CHEBI:18420"/>
    </cofactor>
</comment>
<evidence type="ECO:0000256" key="5">
    <source>
        <dbReference type="ARBA" id="ARBA00022842"/>
    </source>
</evidence>
<dbReference type="GO" id="GO:0005737">
    <property type="term" value="C:cytoplasm"/>
    <property type="evidence" value="ECO:0007669"/>
    <property type="project" value="UniProtKB-SubCell"/>
</dbReference>
<comment type="function">
    <text evidence="8">Transfers a GMP moiety from GTP to Mo-molybdopterin (Mo-MPT) cofactor (Moco or molybdenum cofactor) to form Mo-molybdopterin guanine dinucleotide (Mo-MGD) cofactor.</text>
</comment>
<dbReference type="Gene3D" id="3.90.550.10">
    <property type="entry name" value="Spore Coat Polysaccharide Biosynthesis Protein SpsA, Chain A"/>
    <property type="match status" value="1"/>
</dbReference>
<dbReference type="InterPro" id="IPR025877">
    <property type="entry name" value="MobA-like_NTP_Trfase"/>
</dbReference>
<evidence type="ECO:0000256" key="3">
    <source>
        <dbReference type="ARBA" id="ARBA00022723"/>
    </source>
</evidence>
<keyword evidence="5 8" id="KW-0460">Magnesium</keyword>
<dbReference type="HAMAP" id="MF_00316">
    <property type="entry name" value="MobA"/>
    <property type="match status" value="1"/>
</dbReference>
<evidence type="ECO:0000256" key="4">
    <source>
        <dbReference type="ARBA" id="ARBA00022741"/>
    </source>
</evidence>
<dbReference type="GO" id="GO:1902758">
    <property type="term" value="P:bis(molybdopterin guanine dinucleotide)molybdenum biosynthetic process"/>
    <property type="evidence" value="ECO:0007669"/>
    <property type="project" value="TreeGrafter"/>
</dbReference>
<gene>
    <name evidence="8 10" type="primary">mobA</name>
    <name evidence="10" type="ORF">F3W81_20080</name>
</gene>
<feature type="binding site" evidence="8">
    <location>
        <position position="49"/>
    </location>
    <ligand>
        <name>GTP</name>
        <dbReference type="ChEBI" id="CHEBI:37565"/>
    </ligand>
</feature>
<organism evidence="10 11">
    <name type="scientific">Pseudooceanicola spongiae</name>
    <dbReference type="NCBI Taxonomy" id="2613965"/>
    <lineage>
        <taxon>Bacteria</taxon>
        <taxon>Pseudomonadati</taxon>
        <taxon>Pseudomonadota</taxon>
        <taxon>Alphaproteobacteria</taxon>
        <taxon>Rhodobacterales</taxon>
        <taxon>Paracoccaceae</taxon>
        <taxon>Pseudooceanicola</taxon>
    </lineage>
</organism>
<comment type="catalytic activity">
    <reaction evidence="8">
        <text>Mo-molybdopterin + GTP + H(+) = Mo-molybdopterin guanine dinucleotide + diphosphate</text>
        <dbReference type="Rhea" id="RHEA:34243"/>
        <dbReference type="ChEBI" id="CHEBI:15378"/>
        <dbReference type="ChEBI" id="CHEBI:33019"/>
        <dbReference type="ChEBI" id="CHEBI:37565"/>
        <dbReference type="ChEBI" id="CHEBI:71302"/>
        <dbReference type="ChEBI" id="CHEBI:71310"/>
        <dbReference type="EC" id="2.7.7.77"/>
    </reaction>
</comment>
<feature type="binding site" evidence="8">
    <location>
        <position position="21"/>
    </location>
    <ligand>
        <name>GTP</name>
        <dbReference type="ChEBI" id="CHEBI:37565"/>
    </ligand>
</feature>
<comment type="subcellular location">
    <subcellularLocation>
        <location evidence="8">Cytoplasm</location>
    </subcellularLocation>
</comment>
<proteinExistence type="inferred from homology"/>
<dbReference type="SUPFAM" id="SSF53448">
    <property type="entry name" value="Nucleotide-diphospho-sugar transferases"/>
    <property type="match status" value="1"/>
</dbReference>
<feature type="binding site" evidence="8">
    <location>
        <position position="100"/>
    </location>
    <ligand>
        <name>GTP</name>
        <dbReference type="ChEBI" id="CHEBI:37565"/>
    </ligand>
</feature>
<keyword evidence="10" id="KW-0548">Nucleotidyltransferase</keyword>
<dbReference type="InterPro" id="IPR013482">
    <property type="entry name" value="Molybde_CF_guanTrfase"/>
</dbReference>
<keyword evidence="6 8" id="KW-0342">GTP-binding</keyword>
<keyword evidence="11" id="KW-1185">Reference proteome</keyword>
<dbReference type="GO" id="GO:0061603">
    <property type="term" value="F:molybdenum cofactor guanylyltransferase activity"/>
    <property type="evidence" value="ECO:0007669"/>
    <property type="project" value="UniProtKB-EC"/>
</dbReference>
<keyword evidence="3 8" id="KW-0479">Metal-binding</keyword>
<evidence type="ECO:0000313" key="10">
    <source>
        <dbReference type="EMBL" id="QOL82927.1"/>
    </source>
</evidence>
<dbReference type="Proteomes" id="UP000594118">
    <property type="component" value="Chromosome"/>
</dbReference>
<dbReference type="RefSeq" id="WP_193081321.1">
    <property type="nucleotide sequence ID" value="NZ_CP045201.1"/>
</dbReference>
<evidence type="ECO:0000256" key="7">
    <source>
        <dbReference type="ARBA" id="ARBA00023150"/>
    </source>
</evidence>
<keyword evidence="4 8" id="KW-0547">Nucleotide-binding</keyword>
<reference evidence="10 11" key="1">
    <citation type="submission" date="2019-10" db="EMBL/GenBank/DDBJ databases">
        <title>Pseudopuniceibacterium sp. HQ09 islated from Antarctica.</title>
        <authorList>
            <person name="Liao L."/>
            <person name="Su S."/>
            <person name="Chen B."/>
            <person name="Yu Y."/>
        </authorList>
    </citation>
    <scope>NUCLEOTIDE SEQUENCE [LARGE SCALE GENOMIC DNA]</scope>
    <source>
        <strain evidence="10 11">HQ09</strain>
    </source>
</reference>
<evidence type="ECO:0000259" key="9">
    <source>
        <dbReference type="Pfam" id="PF12804"/>
    </source>
</evidence>
<evidence type="ECO:0000256" key="8">
    <source>
        <dbReference type="HAMAP-Rule" id="MF_00316"/>
    </source>
</evidence>
<feature type="binding site" evidence="8">
    <location>
        <position position="100"/>
    </location>
    <ligand>
        <name>Mg(2+)</name>
        <dbReference type="ChEBI" id="CHEBI:18420"/>
    </ligand>
</feature>
<keyword evidence="7 8" id="KW-0501">Molybdenum cofactor biosynthesis</keyword>
<comment type="domain">
    <text evidence="8">The N-terminal domain determines nucleotide recognition and specific binding, while the C-terminal domain determines the specific binding to the target protein.</text>
</comment>
<comment type="subunit">
    <text evidence="8">Monomer.</text>
</comment>
<feature type="binding site" evidence="8">
    <location>
        <begin position="8"/>
        <end position="10"/>
    </location>
    <ligand>
        <name>GTP</name>
        <dbReference type="ChEBI" id="CHEBI:37565"/>
    </ligand>
</feature>
<dbReference type="GO" id="GO:0005525">
    <property type="term" value="F:GTP binding"/>
    <property type="evidence" value="ECO:0007669"/>
    <property type="project" value="UniProtKB-UniRule"/>
</dbReference>
<dbReference type="InterPro" id="IPR029044">
    <property type="entry name" value="Nucleotide-diphossugar_trans"/>
</dbReference>